<evidence type="ECO:0000256" key="16">
    <source>
        <dbReference type="PROSITE-ProRule" id="PRU00461"/>
    </source>
</evidence>
<evidence type="ECO:0000256" key="1">
    <source>
        <dbReference type="ARBA" id="ARBA00004167"/>
    </source>
</evidence>
<dbReference type="FunFam" id="2.120.10.30:FF:000241">
    <property type="entry name" value="Low-density lipoprotein receptor-related protein 6"/>
    <property type="match status" value="1"/>
</dbReference>
<evidence type="ECO:0000256" key="15">
    <source>
        <dbReference type="PROSITE-ProRule" id="PRU00124"/>
    </source>
</evidence>
<gene>
    <name evidence="20" type="primary">LRP1</name>
    <name evidence="20" type="ORF">AMEX_G25181</name>
</gene>
<feature type="disulfide bond" evidence="15">
    <location>
        <begin position="330"/>
        <end position="345"/>
    </location>
</feature>
<feature type="disulfide bond" evidence="15">
    <location>
        <begin position="318"/>
        <end position="336"/>
    </location>
</feature>
<comment type="caution">
    <text evidence="14">Lacks conserved residue(s) required for the propagation of feature annotation.</text>
</comment>
<dbReference type="PROSITE" id="PS50068">
    <property type="entry name" value="LDLRA_2"/>
    <property type="match status" value="7"/>
</dbReference>
<feature type="repeat" description="LDL-receptor class B" evidence="16">
    <location>
        <begin position="651"/>
        <end position="694"/>
    </location>
</feature>
<dbReference type="Gene3D" id="4.10.1220.10">
    <property type="entry name" value="EGF-type module"/>
    <property type="match status" value="1"/>
</dbReference>
<dbReference type="InterPro" id="IPR036055">
    <property type="entry name" value="LDL_receptor-like_sf"/>
</dbReference>
<evidence type="ECO:0000256" key="10">
    <source>
        <dbReference type="ARBA" id="ARBA00023136"/>
    </source>
</evidence>
<dbReference type="InterPro" id="IPR000152">
    <property type="entry name" value="EGF-type_Asp/Asn_hydroxyl_site"/>
</dbReference>
<evidence type="ECO:0000256" key="12">
    <source>
        <dbReference type="ARBA" id="ARBA00023170"/>
    </source>
</evidence>
<keyword evidence="5" id="KW-0254">Endocytosis</keyword>
<dbReference type="InterPro" id="IPR051221">
    <property type="entry name" value="LDLR-related"/>
</dbReference>
<evidence type="ECO:0000256" key="13">
    <source>
        <dbReference type="ARBA" id="ARBA00023180"/>
    </source>
</evidence>
<dbReference type="PANTHER" id="PTHR22722:SF12">
    <property type="entry name" value="EGF-LIKE DOMAIN-CONTAINING PROTEIN"/>
    <property type="match status" value="1"/>
</dbReference>
<dbReference type="SUPFAM" id="SSF57424">
    <property type="entry name" value="LDL receptor-like module"/>
    <property type="match status" value="7"/>
</dbReference>
<dbReference type="Gene3D" id="2.10.25.10">
    <property type="entry name" value="Laminin"/>
    <property type="match status" value="3"/>
</dbReference>
<dbReference type="PROSITE" id="PS00010">
    <property type="entry name" value="ASX_HYDROXYL"/>
    <property type="match status" value="1"/>
</dbReference>
<dbReference type="FunFam" id="4.10.400.10:FF:000034">
    <property type="entry name" value="Low-density lipoprotein receptor-related protein 2"/>
    <property type="match status" value="1"/>
</dbReference>
<evidence type="ECO:0000256" key="3">
    <source>
        <dbReference type="ARBA" id="ARBA00022525"/>
    </source>
</evidence>
<keyword evidence="20" id="KW-0449">Lipoprotein</keyword>
<dbReference type="InterPro" id="IPR018097">
    <property type="entry name" value="EGF_Ca-bd_CS"/>
</dbReference>
<dbReference type="GO" id="GO:0005509">
    <property type="term" value="F:calcium ion binding"/>
    <property type="evidence" value="ECO:0007669"/>
    <property type="project" value="InterPro"/>
</dbReference>
<dbReference type="GO" id="GO:0016324">
    <property type="term" value="C:apical plasma membrane"/>
    <property type="evidence" value="ECO:0007669"/>
    <property type="project" value="TreeGrafter"/>
</dbReference>
<dbReference type="InterPro" id="IPR000033">
    <property type="entry name" value="LDLR_classB_rpt"/>
</dbReference>
<evidence type="ECO:0000256" key="14">
    <source>
        <dbReference type="PROSITE-ProRule" id="PRU00076"/>
    </source>
</evidence>
<dbReference type="SMART" id="SM00179">
    <property type="entry name" value="EGF_CA"/>
    <property type="match status" value="3"/>
</dbReference>
<evidence type="ECO:0000256" key="18">
    <source>
        <dbReference type="SAM" id="Phobius"/>
    </source>
</evidence>
<dbReference type="GO" id="GO:0043235">
    <property type="term" value="C:receptor complex"/>
    <property type="evidence" value="ECO:0007669"/>
    <property type="project" value="TreeGrafter"/>
</dbReference>
<evidence type="ECO:0000256" key="9">
    <source>
        <dbReference type="ARBA" id="ARBA00022989"/>
    </source>
</evidence>
<dbReference type="SMART" id="SM00192">
    <property type="entry name" value="LDLa"/>
    <property type="match status" value="7"/>
</dbReference>
<keyword evidence="7" id="KW-0732">Signal</keyword>
<dbReference type="PROSITE" id="PS00022">
    <property type="entry name" value="EGF_1"/>
    <property type="match status" value="1"/>
</dbReference>
<keyword evidence="6 18" id="KW-0812">Transmembrane</keyword>
<dbReference type="PROSITE" id="PS01187">
    <property type="entry name" value="EGF_CA"/>
    <property type="match status" value="1"/>
</dbReference>
<dbReference type="Pfam" id="PF07645">
    <property type="entry name" value="EGF_CA"/>
    <property type="match status" value="1"/>
</dbReference>
<feature type="domain" description="EGF-like" evidence="19">
    <location>
        <begin position="479"/>
        <end position="519"/>
    </location>
</feature>
<evidence type="ECO:0000256" key="4">
    <source>
        <dbReference type="ARBA" id="ARBA00022536"/>
    </source>
</evidence>
<dbReference type="InterPro" id="IPR001881">
    <property type="entry name" value="EGF-like_Ca-bd_dom"/>
</dbReference>
<feature type="disulfide bond" evidence="14">
    <location>
        <begin position="1216"/>
        <end position="1225"/>
    </location>
</feature>
<evidence type="ECO:0000256" key="11">
    <source>
        <dbReference type="ARBA" id="ARBA00023157"/>
    </source>
</evidence>
<keyword evidence="11 14" id="KW-1015">Disulfide bond</keyword>
<feature type="domain" description="EGF-like" evidence="19">
    <location>
        <begin position="1190"/>
        <end position="1226"/>
    </location>
</feature>
<feature type="disulfide bond" evidence="15">
    <location>
        <begin position="291"/>
        <end position="306"/>
    </location>
</feature>
<dbReference type="Gene3D" id="4.10.400.10">
    <property type="entry name" value="Low-density Lipoprotein Receptor"/>
    <property type="match status" value="6"/>
</dbReference>
<keyword evidence="4 14" id="KW-0245">EGF-like domain</keyword>
<feature type="disulfide bond" evidence="15">
    <location>
        <begin position="311"/>
        <end position="323"/>
    </location>
</feature>
<name>A0A8T2KV70_ASTMX</name>
<dbReference type="PROSITE" id="PS01209">
    <property type="entry name" value="LDLRA_1"/>
    <property type="match status" value="4"/>
</dbReference>
<dbReference type="Proteomes" id="UP000752171">
    <property type="component" value="Unassembled WGS sequence"/>
</dbReference>
<comment type="caution">
    <text evidence="20">The sequence shown here is derived from an EMBL/GenBank/DDBJ whole genome shotgun (WGS) entry which is preliminary data.</text>
</comment>
<evidence type="ECO:0000256" key="5">
    <source>
        <dbReference type="ARBA" id="ARBA00022583"/>
    </source>
</evidence>
<sequence>MYQLHYSPFIFLLPLTCFLYLNYGQSSLYCPFHAIAQHNKLPVGTAGFDAAGLELYLSQFNEVKAVYLLLAAADDPPRCRLGLFQCKDVSDCLLYDHVCDGEKDCLDGSDEQDCATECTKGQSDPVNHNTLINLSFFCYLKRMHCAKLTLLMLLYFLLDLSALINTQNTQKKSIFLIHCNLCKGVQYKSPLKCQNICNCNESKVLVFFNHCYNMLKYLSFYWFKCIFVCTSLFLIPGQFQCAHGRMCIEQSEVCDGVVQCQDRSDELGCMKKGEDCQHQCGERCLPQSFICDGQTDCADGSDEAQCGDLTCSSEEFQCGDGGCVSAGAHCDGHRDCSDGSDEQNCSDWTDCSGTECMESAGVQCGQYQWECKIQKQCVPQSWRCDGTEDCTDQSDEAECEPVSCLPHQFQCGSSECVDPSLLCNENPDCVDGSDEGGACLTDKCTGQLQCEQDCYSTPTGTSCWCREGFRPVGGAGCVDVDECVETPTVCSHTCMNSNGSFECTCSHGYNLQADGRGCTASDPCVPGETYLLAAVQSELHLQDLQTSSLNVLSAGTQPVLSLDYDWLERRVYWAEPEAVKWISLDKRNQGTLVKGVRVQSVALDWVGRSLYWMDGMDGRISAVGLQGSEPVVILELDVEEPQVLVLLPQKGLMFWSEAGDEALIERAGMDGSDRRVLVSESLNRPVGLAVDPLQERLYWTDEALHCIGSATLDGGDVKILQLVDSPQPFSVSVLGDMVYWSDAQRGTIQRADKLTSKQPEVLLTRPGQTLRLRVIQQVMQPSVKNPCEAMLCSHLCVLAPGLKGVCKCLSGFLLGEDGLTCSEPQDSAFLLLLSPTAVTQVSLQSRFGPVGLQDWPEHRRVKLPGVTELRALDLVVPDQALYVWDAGRATVGQFRVRDSVASRRGTLFTLLKNTLSTMALDWVTLNLYWSSRGQPGLWVTSPKISQTAVILQDEVLNVSSITLQPAAGRMCFTNSARHGKTTLECSHMNGQNWITVWTSAVHPVSLSLSNEGDALYWADTSLGVVASVGIDGSGYKEIRTEEGLMNFALADKVLVWITRRDSTRCWFSDQQGETLWFDVKAEVVDVKAFSKQSQRGVNSCSGGNGGCAQLCLAAPGGRSCVCGRGFLSAGETDCVPDPHCPPGTRPCVTGGDCVPQKRFCDGQPDCADQSDEICEDFSVLVPEVEVGGVDAESCSVKLCGGNGECVVRDGETVCRCVEGYSGPRCEEGLGGLIQGPVVYAAGGLCVAVIVLGVTIGILQKRKAANRRQVRARETRMQDLEKRVESTPSHHNGKDHEHTEEAASAD</sequence>
<dbReference type="EMBL" id="JAICCE010000022">
    <property type="protein sequence ID" value="KAG9261602.1"/>
    <property type="molecule type" value="Genomic_DNA"/>
</dbReference>
<evidence type="ECO:0000256" key="7">
    <source>
        <dbReference type="ARBA" id="ARBA00022729"/>
    </source>
</evidence>
<proteinExistence type="predicted"/>
<dbReference type="InterPro" id="IPR011042">
    <property type="entry name" value="6-blade_b-propeller_TolB-like"/>
</dbReference>
<dbReference type="InterPro" id="IPR002172">
    <property type="entry name" value="LDrepeatLR_classA_rpt"/>
</dbReference>
<comment type="subcellular location">
    <subcellularLocation>
        <location evidence="1">Membrane</location>
        <topology evidence="1">Single-pass membrane protein</topology>
    </subcellularLocation>
    <subcellularLocation>
        <location evidence="2">Secreted</location>
    </subcellularLocation>
</comment>
<dbReference type="Pfam" id="PF00058">
    <property type="entry name" value="Ldl_recept_b"/>
    <property type="match status" value="1"/>
</dbReference>
<feature type="disulfide bond" evidence="15">
    <location>
        <begin position="411"/>
        <end position="429"/>
    </location>
</feature>
<feature type="disulfide bond" evidence="15">
    <location>
        <begin position="384"/>
        <end position="399"/>
    </location>
</feature>
<dbReference type="PROSITE" id="PS50026">
    <property type="entry name" value="EGF_3"/>
    <property type="match status" value="2"/>
</dbReference>
<dbReference type="GO" id="GO:0006898">
    <property type="term" value="P:receptor-mediated endocytosis"/>
    <property type="evidence" value="ECO:0007669"/>
    <property type="project" value="TreeGrafter"/>
</dbReference>
<keyword evidence="10 18" id="KW-0472">Membrane</keyword>
<evidence type="ECO:0000313" key="20">
    <source>
        <dbReference type="EMBL" id="KAG9261602.1"/>
    </source>
</evidence>
<evidence type="ECO:0000313" key="21">
    <source>
        <dbReference type="Proteomes" id="UP000752171"/>
    </source>
</evidence>
<dbReference type="GO" id="GO:0005576">
    <property type="term" value="C:extracellular region"/>
    <property type="evidence" value="ECO:0007669"/>
    <property type="project" value="UniProtKB-SubCell"/>
</dbReference>
<feature type="disulfide bond" evidence="15">
    <location>
        <begin position="254"/>
        <end position="269"/>
    </location>
</feature>
<evidence type="ECO:0000256" key="8">
    <source>
        <dbReference type="ARBA" id="ARBA00022737"/>
    </source>
</evidence>
<organism evidence="20 21">
    <name type="scientific">Astyanax mexicanus</name>
    <name type="common">Blind cave fish</name>
    <name type="synonym">Astyanax fasciatus mexicanus</name>
    <dbReference type="NCBI Taxonomy" id="7994"/>
    <lineage>
        <taxon>Eukaryota</taxon>
        <taxon>Metazoa</taxon>
        <taxon>Chordata</taxon>
        <taxon>Craniata</taxon>
        <taxon>Vertebrata</taxon>
        <taxon>Euteleostomi</taxon>
        <taxon>Actinopterygii</taxon>
        <taxon>Neopterygii</taxon>
        <taxon>Teleostei</taxon>
        <taxon>Ostariophysi</taxon>
        <taxon>Characiformes</taxon>
        <taxon>Characoidei</taxon>
        <taxon>Acestrorhamphidae</taxon>
        <taxon>Acestrorhamphinae</taxon>
        <taxon>Astyanax</taxon>
    </lineage>
</organism>
<dbReference type="CDD" id="cd00112">
    <property type="entry name" value="LDLa"/>
    <property type="match status" value="7"/>
</dbReference>
<reference evidence="20 21" key="1">
    <citation type="submission" date="2021-07" db="EMBL/GenBank/DDBJ databases">
        <authorList>
            <person name="Imarazene B."/>
            <person name="Zahm M."/>
            <person name="Klopp C."/>
            <person name="Cabau C."/>
            <person name="Beille S."/>
            <person name="Jouanno E."/>
            <person name="Castinel A."/>
            <person name="Lluch J."/>
            <person name="Gil L."/>
            <person name="Kuchtly C."/>
            <person name="Lopez Roques C."/>
            <person name="Donnadieu C."/>
            <person name="Parrinello H."/>
            <person name="Journot L."/>
            <person name="Du K."/>
            <person name="Schartl M."/>
            <person name="Retaux S."/>
            <person name="Guiguen Y."/>
        </authorList>
    </citation>
    <scope>NUCLEOTIDE SEQUENCE [LARGE SCALE GENOMIC DNA]</scope>
    <source>
        <strain evidence="20">Pach_M1</strain>
        <tissue evidence="20">Testis</tissue>
    </source>
</reference>
<protein>
    <submittedName>
        <fullName evidence="20">Prolow-density lipoprotein receptor-related protein 1-like</fullName>
    </submittedName>
</protein>
<dbReference type="InterPro" id="IPR000742">
    <property type="entry name" value="EGF"/>
</dbReference>
<dbReference type="SUPFAM" id="SSF63825">
    <property type="entry name" value="YWTD domain"/>
    <property type="match status" value="2"/>
</dbReference>
<dbReference type="InterPro" id="IPR023415">
    <property type="entry name" value="LDLR_class-A_CS"/>
</dbReference>
<dbReference type="PRINTS" id="PR00261">
    <property type="entry name" value="LDLRECEPTOR"/>
</dbReference>
<feature type="region of interest" description="Disordered" evidence="17">
    <location>
        <begin position="1269"/>
        <end position="1305"/>
    </location>
</feature>
<dbReference type="SMART" id="SM00135">
    <property type="entry name" value="LY"/>
    <property type="match status" value="7"/>
</dbReference>
<dbReference type="GO" id="GO:0042562">
    <property type="term" value="F:hormone binding"/>
    <property type="evidence" value="ECO:0007669"/>
    <property type="project" value="TreeGrafter"/>
</dbReference>
<evidence type="ECO:0000256" key="2">
    <source>
        <dbReference type="ARBA" id="ARBA00004613"/>
    </source>
</evidence>
<dbReference type="SUPFAM" id="SSF57196">
    <property type="entry name" value="EGF/Laminin"/>
    <property type="match status" value="4"/>
</dbReference>
<keyword evidence="9 18" id="KW-1133">Transmembrane helix</keyword>
<feature type="disulfide bond" evidence="15">
    <location>
        <begin position="404"/>
        <end position="416"/>
    </location>
</feature>
<feature type="transmembrane region" description="Helical" evidence="18">
    <location>
        <begin position="1237"/>
        <end position="1258"/>
    </location>
</feature>
<dbReference type="PANTHER" id="PTHR22722">
    <property type="entry name" value="LOW-DENSITY LIPOPROTEIN RECEPTOR-RELATED PROTEIN 2-RELATED"/>
    <property type="match status" value="1"/>
</dbReference>
<accession>A0A8T2KV70</accession>
<dbReference type="FunFam" id="2.10.25.10:FF:000014">
    <property type="entry name" value="Latent-transforming growth factor beta-binding protein 3"/>
    <property type="match status" value="1"/>
</dbReference>
<keyword evidence="3" id="KW-0964">Secreted</keyword>
<dbReference type="Gene3D" id="2.120.10.30">
    <property type="entry name" value="TolB, C-terminal domain"/>
    <property type="match status" value="2"/>
</dbReference>
<keyword evidence="13" id="KW-0325">Glycoprotein</keyword>
<dbReference type="SMART" id="SM00181">
    <property type="entry name" value="EGF"/>
    <property type="match status" value="6"/>
</dbReference>
<keyword evidence="12 20" id="KW-0675">Receptor</keyword>
<feature type="transmembrane region" description="Helical" evidence="18">
    <location>
        <begin position="6"/>
        <end position="23"/>
    </location>
</feature>
<evidence type="ECO:0000256" key="6">
    <source>
        <dbReference type="ARBA" id="ARBA00022692"/>
    </source>
</evidence>
<dbReference type="PROSITE" id="PS01186">
    <property type="entry name" value="EGF_2"/>
    <property type="match status" value="2"/>
</dbReference>
<feature type="compositionally biased region" description="Basic and acidic residues" evidence="17">
    <location>
        <begin position="1270"/>
        <end position="1284"/>
    </location>
</feature>
<keyword evidence="8" id="KW-0677">Repeat</keyword>
<dbReference type="Pfam" id="PF00057">
    <property type="entry name" value="Ldl_recept_a"/>
    <property type="match status" value="7"/>
</dbReference>
<dbReference type="InterPro" id="IPR049883">
    <property type="entry name" value="NOTCH1_EGF-like"/>
</dbReference>
<evidence type="ECO:0000256" key="17">
    <source>
        <dbReference type="SAM" id="MobiDB-lite"/>
    </source>
</evidence>
<feature type="disulfide bond" evidence="15">
    <location>
        <begin position="99"/>
        <end position="114"/>
    </location>
</feature>
<dbReference type="PROSITE" id="PS51120">
    <property type="entry name" value="LDLRB"/>
    <property type="match status" value="1"/>
</dbReference>
<evidence type="ECO:0000259" key="19">
    <source>
        <dbReference type="PROSITE" id="PS50026"/>
    </source>
</evidence>
<feature type="compositionally biased region" description="Basic and acidic residues" evidence="17">
    <location>
        <begin position="1291"/>
        <end position="1305"/>
    </location>
</feature>